<keyword evidence="2" id="KW-0808">Transferase</keyword>
<dbReference type="Pfam" id="PF00581">
    <property type="entry name" value="Rhodanese"/>
    <property type="match status" value="1"/>
</dbReference>
<dbReference type="Gene3D" id="3.30.110.40">
    <property type="entry name" value="TusA-like domain"/>
    <property type="match status" value="1"/>
</dbReference>
<dbReference type="KEGG" id="bcoa:BF29_870"/>
<proteinExistence type="predicted"/>
<dbReference type="CDD" id="cd00158">
    <property type="entry name" value="RHOD"/>
    <property type="match status" value="1"/>
</dbReference>
<comment type="caution">
    <text evidence="2">The sequence shown here is derived from an EMBL/GenBank/DDBJ whole genome shotgun (WGS) entry which is preliminary data.</text>
</comment>
<dbReference type="Proteomes" id="UP000184029">
    <property type="component" value="Unassembled WGS sequence"/>
</dbReference>
<evidence type="ECO:0000313" key="3">
    <source>
        <dbReference type="Proteomes" id="UP000184029"/>
    </source>
</evidence>
<dbReference type="InterPro" id="IPR050229">
    <property type="entry name" value="GlpE_sulfurtransferase"/>
</dbReference>
<reference evidence="2 3" key="1">
    <citation type="submission" date="2016-11" db="EMBL/GenBank/DDBJ databases">
        <authorList>
            <person name="Varghese N."/>
            <person name="Submissions S."/>
        </authorList>
    </citation>
    <scope>NUCLEOTIDE SEQUENCE [LARGE SCALE GENOMIC DNA]</scope>
    <source>
        <strain evidence="2 3">DSM 1</strain>
    </source>
</reference>
<dbReference type="SUPFAM" id="SSF64307">
    <property type="entry name" value="SirA-like"/>
    <property type="match status" value="1"/>
</dbReference>
<dbReference type="SUPFAM" id="SSF52821">
    <property type="entry name" value="Rhodanese/Cell cycle control phosphatase"/>
    <property type="match status" value="1"/>
</dbReference>
<organism evidence="2 3">
    <name type="scientific">Heyndrickxia coagulans DSM 1 = ATCC 7050</name>
    <dbReference type="NCBI Taxonomy" id="1121088"/>
    <lineage>
        <taxon>Bacteria</taxon>
        <taxon>Bacillati</taxon>
        <taxon>Bacillota</taxon>
        <taxon>Bacilli</taxon>
        <taxon>Bacillales</taxon>
        <taxon>Bacillaceae</taxon>
        <taxon>Heyndrickxia</taxon>
    </lineage>
</organism>
<dbReference type="PANTHER" id="PTHR43031:SF1">
    <property type="entry name" value="PYRIDINE NUCLEOTIDE-DISULPHIDE OXIDOREDUCTASE"/>
    <property type="match status" value="1"/>
</dbReference>
<dbReference type="AlphaFoldDB" id="A0A8B4BWZ2"/>
<protein>
    <submittedName>
        <fullName evidence="2">Rhodanese-related sulfurtransferase</fullName>
    </submittedName>
</protein>
<dbReference type="InterPro" id="IPR001763">
    <property type="entry name" value="Rhodanese-like_dom"/>
</dbReference>
<evidence type="ECO:0000313" key="2">
    <source>
        <dbReference type="EMBL" id="SHF84189.1"/>
    </source>
</evidence>
<dbReference type="PROSITE" id="PS50206">
    <property type="entry name" value="RHODANESE_3"/>
    <property type="match status" value="1"/>
</dbReference>
<dbReference type="RefSeq" id="WP_029142915.1">
    <property type="nucleotide sequence ID" value="NZ_ALAS01000097.1"/>
</dbReference>
<dbReference type="InterPro" id="IPR001455">
    <property type="entry name" value="TusA-like"/>
</dbReference>
<dbReference type="PROSITE" id="PS01148">
    <property type="entry name" value="UPF0033"/>
    <property type="match status" value="1"/>
</dbReference>
<dbReference type="EMBL" id="FQUB01000079">
    <property type="protein sequence ID" value="SHF84189.1"/>
    <property type="molecule type" value="Genomic_DNA"/>
</dbReference>
<dbReference type="SMART" id="SM00450">
    <property type="entry name" value="RHOD"/>
    <property type="match status" value="1"/>
</dbReference>
<dbReference type="CDD" id="cd00291">
    <property type="entry name" value="SirA_YedF_YeeD"/>
    <property type="match status" value="1"/>
</dbReference>
<dbReference type="PANTHER" id="PTHR43031">
    <property type="entry name" value="FAD-DEPENDENT OXIDOREDUCTASE"/>
    <property type="match status" value="1"/>
</dbReference>
<dbReference type="InterPro" id="IPR036873">
    <property type="entry name" value="Rhodanese-like_dom_sf"/>
</dbReference>
<dbReference type="Pfam" id="PF01206">
    <property type="entry name" value="TusA"/>
    <property type="match status" value="1"/>
</dbReference>
<dbReference type="Gene3D" id="3.40.250.10">
    <property type="entry name" value="Rhodanese-like domain"/>
    <property type="match status" value="1"/>
</dbReference>
<feature type="domain" description="Rhodanese" evidence="1">
    <location>
        <begin position="103"/>
        <end position="188"/>
    </location>
</feature>
<gene>
    <name evidence="2" type="ORF">SAMN02745208_02766</name>
</gene>
<sequence length="188" mass="21049">MEIKVNQVLDAQGLSCPMPIVKTKKAMDALEPGQVIEVRATDKGSTADIQAWAKNVGHQYLGTLEDGEVLKHYLRKASAKETKSEAKHPFTIDHRSLKEKIENQEEMTILDVREPAEYAFGHIPSAKHIPLGELENRLKEIDPNLPVYVICRSGHRSDLVCQLLSEKGFKKVLNVIPGMSEWDGPVEK</sequence>
<name>A0A8B4BWZ2_HEYCO</name>
<evidence type="ECO:0000259" key="1">
    <source>
        <dbReference type="PROSITE" id="PS50206"/>
    </source>
</evidence>
<dbReference type="GO" id="GO:0016740">
    <property type="term" value="F:transferase activity"/>
    <property type="evidence" value="ECO:0007669"/>
    <property type="project" value="UniProtKB-KW"/>
</dbReference>
<dbReference type="GeneID" id="29815053"/>
<dbReference type="InterPro" id="IPR036868">
    <property type="entry name" value="TusA-like_sf"/>
</dbReference>
<accession>A0A8B4BWZ2</accession>